<dbReference type="EMBL" id="MU865935">
    <property type="protein sequence ID" value="KAK4449816.1"/>
    <property type="molecule type" value="Genomic_DNA"/>
</dbReference>
<proteinExistence type="predicted"/>
<comment type="caution">
    <text evidence="2">The sequence shown here is derived from an EMBL/GenBank/DDBJ whole genome shotgun (WGS) entry which is preliminary data.</text>
</comment>
<sequence length="520" mass="58381">MLTDSEGVDFRFNPLAGLDRARDWLQACLKDHKCRSSAPGLLPSRIIDVCSGSESDIRLLTTTPGTRGCYAALSYCWGAGHDASYLTTTANLQQRQAGFPVDILPRTLRDAVRVTRRLRLRYLWVDAICILQGTDEHARADWTAESGRMADVYSLATVTISATASDHCNGGLAYGMACRVAIGSGKARQLVQLDLTTDGRGYMLEETRGLGARTAIITRAWTLQEHVLSSRILYFTAYGLQWECEGAYVGSPGGRWHTSPKYNLKIFVRKKEPFRRLWADLVANYTLRKLSNSEDKLPAFAAVAKTMHILSGDTYLAGLWKRDLIAHLLWTTKVYGDLRGAQERPVAYRAPSWSWMSLDAAVSLEYKLDQMEVSVIESCHVTPVNPEDPFGQVTGGVLIMRGPTARITRIRGLRIYTNFKQSEYRLGEAVFDTPRDESEARQALEGTTSDIVAIVLQYRRQGNTYALMLAPVTEQGQPTQRYRRIGVVTWFKEVAYARESDWKMEEVPTDKLPVRKFVII</sequence>
<dbReference type="AlphaFoldDB" id="A0AAV9GNA1"/>
<dbReference type="PANTHER" id="PTHR33112:SF16">
    <property type="entry name" value="HETEROKARYON INCOMPATIBILITY DOMAIN-CONTAINING PROTEIN"/>
    <property type="match status" value="1"/>
</dbReference>
<reference evidence="2" key="2">
    <citation type="submission" date="2023-05" db="EMBL/GenBank/DDBJ databases">
        <authorList>
            <consortium name="Lawrence Berkeley National Laboratory"/>
            <person name="Steindorff A."/>
            <person name="Hensen N."/>
            <person name="Bonometti L."/>
            <person name="Westerberg I."/>
            <person name="Brannstrom I.O."/>
            <person name="Guillou S."/>
            <person name="Cros-Aarteil S."/>
            <person name="Calhoun S."/>
            <person name="Haridas S."/>
            <person name="Kuo A."/>
            <person name="Mondo S."/>
            <person name="Pangilinan J."/>
            <person name="Riley R."/>
            <person name="Labutti K."/>
            <person name="Andreopoulos B."/>
            <person name="Lipzen A."/>
            <person name="Chen C."/>
            <person name="Yanf M."/>
            <person name="Daum C."/>
            <person name="Ng V."/>
            <person name="Clum A."/>
            <person name="Ohm R."/>
            <person name="Martin F."/>
            <person name="Silar P."/>
            <person name="Natvig D."/>
            <person name="Lalanne C."/>
            <person name="Gautier V."/>
            <person name="Ament-Velasquez S.L."/>
            <person name="Kruys A."/>
            <person name="Hutchinson M.I."/>
            <person name="Powell A.J."/>
            <person name="Barry K."/>
            <person name="Miller A.N."/>
            <person name="Grigoriev I.V."/>
            <person name="Debuchy R."/>
            <person name="Gladieux P."/>
            <person name="Thoren M.H."/>
            <person name="Johannesson H."/>
        </authorList>
    </citation>
    <scope>NUCLEOTIDE SEQUENCE</scope>
    <source>
        <strain evidence="2">PSN243</strain>
    </source>
</reference>
<dbReference type="InterPro" id="IPR010730">
    <property type="entry name" value="HET"/>
</dbReference>
<protein>
    <submittedName>
        <fullName evidence="2">Heterokaryon incompatibility protein-domain-containing protein</fullName>
    </submittedName>
</protein>
<dbReference type="PANTHER" id="PTHR33112">
    <property type="entry name" value="DOMAIN PROTEIN, PUTATIVE-RELATED"/>
    <property type="match status" value="1"/>
</dbReference>
<evidence type="ECO:0000259" key="1">
    <source>
        <dbReference type="Pfam" id="PF06985"/>
    </source>
</evidence>
<accession>A0AAV9GNA1</accession>
<evidence type="ECO:0000313" key="2">
    <source>
        <dbReference type="EMBL" id="KAK4449816.1"/>
    </source>
</evidence>
<name>A0AAV9GNA1_9PEZI</name>
<gene>
    <name evidence="2" type="ORF">QBC34DRAFT_350384</name>
</gene>
<dbReference type="Proteomes" id="UP001321760">
    <property type="component" value="Unassembled WGS sequence"/>
</dbReference>
<dbReference type="Pfam" id="PF06985">
    <property type="entry name" value="HET"/>
    <property type="match status" value="1"/>
</dbReference>
<evidence type="ECO:0000313" key="3">
    <source>
        <dbReference type="Proteomes" id="UP001321760"/>
    </source>
</evidence>
<keyword evidence="3" id="KW-1185">Reference proteome</keyword>
<reference evidence="2" key="1">
    <citation type="journal article" date="2023" name="Mol. Phylogenet. Evol.">
        <title>Genome-scale phylogeny and comparative genomics of the fungal order Sordariales.</title>
        <authorList>
            <person name="Hensen N."/>
            <person name="Bonometti L."/>
            <person name="Westerberg I."/>
            <person name="Brannstrom I.O."/>
            <person name="Guillou S."/>
            <person name="Cros-Aarteil S."/>
            <person name="Calhoun S."/>
            <person name="Haridas S."/>
            <person name="Kuo A."/>
            <person name="Mondo S."/>
            <person name="Pangilinan J."/>
            <person name="Riley R."/>
            <person name="LaButti K."/>
            <person name="Andreopoulos B."/>
            <person name="Lipzen A."/>
            <person name="Chen C."/>
            <person name="Yan M."/>
            <person name="Daum C."/>
            <person name="Ng V."/>
            <person name="Clum A."/>
            <person name="Steindorff A."/>
            <person name="Ohm R.A."/>
            <person name="Martin F."/>
            <person name="Silar P."/>
            <person name="Natvig D.O."/>
            <person name="Lalanne C."/>
            <person name="Gautier V."/>
            <person name="Ament-Velasquez S.L."/>
            <person name="Kruys A."/>
            <person name="Hutchinson M.I."/>
            <person name="Powell A.J."/>
            <person name="Barry K."/>
            <person name="Miller A.N."/>
            <person name="Grigoriev I.V."/>
            <person name="Debuchy R."/>
            <person name="Gladieux P."/>
            <person name="Hiltunen Thoren M."/>
            <person name="Johannesson H."/>
        </authorList>
    </citation>
    <scope>NUCLEOTIDE SEQUENCE</scope>
    <source>
        <strain evidence="2">PSN243</strain>
    </source>
</reference>
<organism evidence="2 3">
    <name type="scientific">Podospora aff. communis PSN243</name>
    <dbReference type="NCBI Taxonomy" id="3040156"/>
    <lineage>
        <taxon>Eukaryota</taxon>
        <taxon>Fungi</taxon>
        <taxon>Dikarya</taxon>
        <taxon>Ascomycota</taxon>
        <taxon>Pezizomycotina</taxon>
        <taxon>Sordariomycetes</taxon>
        <taxon>Sordariomycetidae</taxon>
        <taxon>Sordariales</taxon>
        <taxon>Podosporaceae</taxon>
        <taxon>Podospora</taxon>
    </lineage>
</organism>
<feature type="domain" description="Heterokaryon incompatibility" evidence="1">
    <location>
        <begin position="70"/>
        <end position="225"/>
    </location>
</feature>